<protein>
    <recommendedName>
        <fullName evidence="1">HTH rpiR-type domain-containing protein</fullName>
    </recommendedName>
</protein>
<dbReference type="EMBL" id="QMQA01000065">
    <property type="protein sequence ID" value="RLE14002.1"/>
    <property type="molecule type" value="Genomic_DNA"/>
</dbReference>
<dbReference type="InterPro" id="IPR000281">
    <property type="entry name" value="HTH_RpiR"/>
</dbReference>
<organism evidence="2 3">
    <name type="scientific">Aerophobetes bacterium</name>
    <dbReference type="NCBI Taxonomy" id="2030807"/>
    <lineage>
        <taxon>Bacteria</taxon>
        <taxon>Candidatus Aerophobota</taxon>
    </lineage>
</organism>
<dbReference type="InterPro" id="IPR036388">
    <property type="entry name" value="WH-like_DNA-bd_sf"/>
</dbReference>
<evidence type="ECO:0000259" key="1">
    <source>
        <dbReference type="PROSITE" id="PS51071"/>
    </source>
</evidence>
<dbReference type="SUPFAM" id="SSF46689">
    <property type="entry name" value="Homeodomain-like"/>
    <property type="match status" value="1"/>
</dbReference>
<evidence type="ECO:0000313" key="2">
    <source>
        <dbReference type="EMBL" id="RLE14002.1"/>
    </source>
</evidence>
<dbReference type="GO" id="GO:0003700">
    <property type="term" value="F:DNA-binding transcription factor activity"/>
    <property type="evidence" value="ECO:0007669"/>
    <property type="project" value="InterPro"/>
</dbReference>
<gene>
    <name evidence="2" type="ORF">DRJ04_03175</name>
</gene>
<dbReference type="Proteomes" id="UP000280417">
    <property type="component" value="Unassembled WGS sequence"/>
</dbReference>
<dbReference type="Pfam" id="PF01418">
    <property type="entry name" value="HTH_6"/>
    <property type="match status" value="1"/>
</dbReference>
<evidence type="ECO:0000313" key="3">
    <source>
        <dbReference type="Proteomes" id="UP000280417"/>
    </source>
</evidence>
<accession>A0A662DIL0</accession>
<dbReference type="InterPro" id="IPR047640">
    <property type="entry name" value="RpiR-like"/>
</dbReference>
<feature type="non-terminal residue" evidence="2">
    <location>
        <position position="194"/>
    </location>
</feature>
<dbReference type="AlphaFoldDB" id="A0A662DIL0"/>
<reference evidence="2 3" key="1">
    <citation type="submission" date="2018-06" db="EMBL/GenBank/DDBJ databases">
        <title>Extensive metabolic versatility and redundancy in microbially diverse, dynamic hydrothermal sediments.</title>
        <authorList>
            <person name="Dombrowski N."/>
            <person name="Teske A."/>
            <person name="Baker B.J."/>
        </authorList>
    </citation>
    <scope>NUCLEOTIDE SEQUENCE [LARGE SCALE GENOMIC DNA]</scope>
    <source>
        <strain evidence="2">B3_G15</strain>
    </source>
</reference>
<dbReference type="GO" id="GO:0003677">
    <property type="term" value="F:DNA binding"/>
    <property type="evidence" value="ECO:0007669"/>
    <property type="project" value="InterPro"/>
</dbReference>
<dbReference type="PANTHER" id="PTHR30514">
    <property type="entry name" value="GLUCOKINASE"/>
    <property type="match status" value="1"/>
</dbReference>
<dbReference type="InterPro" id="IPR009057">
    <property type="entry name" value="Homeodomain-like_sf"/>
</dbReference>
<dbReference type="PANTHER" id="PTHR30514:SF18">
    <property type="entry name" value="RPIR-FAMILY TRANSCRIPTIONAL REGULATOR"/>
    <property type="match status" value="1"/>
</dbReference>
<dbReference type="GO" id="GO:0097367">
    <property type="term" value="F:carbohydrate derivative binding"/>
    <property type="evidence" value="ECO:0007669"/>
    <property type="project" value="InterPro"/>
</dbReference>
<proteinExistence type="predicted"/>
<sequence>MIVNSSTRPGKNIIEYLETNFEKFTPTQKRLANYLISNADEASFLTADEMAAKINTTPSTIVRFAKEIGYNGYPDLQKDLQKLIIKKITAIGQLEKAKQFKLPQEETPVNLSLMKDLANLHKLINMRDEENIKKFVDIIISSRKKYIIANRSVFSLGHFFFFEIKKIISDVFLLSDFDGGIFDVLRELTPEDVT</sequence>
<dbReference type="PROSITE" id="PS51071">
    <property type="entry name" value="HTH_RPIR"/>
    <property type="match status" value="1"/>
</dbReference>
<comment type="caution">
    <text evidence="2">The sequence shown here is derived from an EMBL/GenBank/DDBJ whole genome shotgun (WGS) entry which is preliminary data.</text>
</comment>
<name>A0A662DIL0_UNCAE</name>
<dbReference type="Gene3D" id="1.10.10.10">
    <property type="entry name" value="Winged helix-like DNA-binding domain superfamily/Winged helix DNA-binding domain"/>
    <property type="match status" value="1"/>
</dbReference>
<feature type="domain" description="HTH rpiR-type" evidence="1">
    <location>
        <begin position="11"/>
        <end position="87"/>
    </location>
</feature>